<dbReference type="SUPFAM" id="SSF50685">
    <property type="entry name" value="Barwin-like endoglucanases"/>
    <property type="match status" value="1"/>
</dbReference>
<proteinExistence type="inferred from homology"/>
<evidence type="ECO:0000256" key="2">
    <source>
        <dbReference type="ARBA" id="ARBA00010421"/>
    </source>
</evidence>
<feature type="chain" id="PRO_5025439699" evidence="4">
    <location>
        <begin position="17"/>
        <end position="136"/>
    </location>
</feature>
<evidence type="ECO:0000256" key="1">
    <source>
        <dbReference type="ARBA" id="ARBA00004613"/>
    </source>
</evidence>
<gene>
    <name evidence="5" type="ORF">BDZ85DRAFT_269087</name>
</gene>
<keyword evidence="4" id="KW-0732">Signal</keyword>
<dbReference type="Gene3D" id="2.40.40.10">
    <property type="entry name" value="RlpA-like domain"/>
    <property type="match status" value="1"/>
</dbReference>
<keyword evidence="3" id="KW-0964">Secreted</keyword>
<dbReference type="InterPro" id="IPR036908">
    <property type="entry name" value="RlpA-like_sf"/>
</dbReference>
<reference evidence="6" key="1">
    <citation type="journal article" date="2020" name="Stud. Mycol.">
        <title>101 Dothideomycetes genomes: A test case for predicting lifestyles and emergence of pathogens.</title>
        <authorList>
            <person name="Haridas S."/>
            <person name="Albert R."/>
            <person name="Binder M."/>
            <person name="Bloem J."/>
            <person name="LaButti K."/>
            <person name="Salamov A."/>
            <person name="Andreopoulos B."/>
            <person name="Baker S."/>
            <person name="Barry K."/>
            <person name="Bills G."/>
            <person name="Bluhm B."/>
            <person name="Cannon C."/>
            <person name="Castanera R."/>
            <person name="Culley D."/>
            <person name="Daum C."/>
            <person name="Ezra D."/>
            <person name="Gonzalez J."/>
            <person name="Henrissat B."/>
            <person name="Kuo A."/>
            <person name="Liang C."/>
            <person name="Lipzen A."/>
            <person name="Lutzoni F."/>
            <person name="Magnuson J."/>
            <person name="Mondo S."/>
            <person name="Nolan M."/>
            <person name="Ohm R."/>
            <person name="Pangilinan J."/>
            <person name="Park H.-J."/>
            <person name="Ramirez L."/>
            <person name="Alfaro M."/>
            <person name="Sun H."/>
            <person name="Tritt A."/>
            <person name="Yoshinaga Y."/>
            <person name="Zwiers L.-H."/>
            <person name="Turgeon B."/>
            <person name="Goodwin S."/>
            <person name="Spatafora J."/>
            <person name="Crous P."/>
            <person name="Grigoriev I."/>
        </authorList>
    </citation>
    <scope>NUCLEOTIDE SEQUENCE [LARGE SCALE GENOMIC DNA]</scope>
    <source>
        <strain evidence="6">CECT 20119</strain>
    </source>
</reference>
<evidence type="ECO:0000313" key="5">
    <source>
        <dbReference type="EMBL" id="KAF2219204.1"/>
    </source>
</evidence>
<evidence type="ECO:0000256" key="3">
    <source>
        <dbReference type="ARBA" id="ARBA00022525"/>
    </source>
</evidence>
<dbReference type="EMBL" id="ML992519">
    <property type="protein sequence ID" value="KAF2219204.1"/>
    <property type="molecule type" value="Genomic_DNA"/>
</dbReference>
<dbReference type="InterPro" id="IPR010829">
    <property type="entry name" value="Cerato-platanin"/>
</dbReference>
<evidence type="ECO:0000313" key="6">
    <source>
        <dbReference type="Proteomes" id="UP000799538"/>
    </source>
</evidence>
<dbReference type="GO" id="GO:0005576">
    <property type="term" value="C:extracellular region"/>
    <property type="evidence" value="ECO:0007669"/>
    <property type="project" value="UniProtKB-SubCell"/>
</dbReference>
<feature type="signal peptide" evidence="4">
    <location>
        <begin position="1"/>
        <end position="16"/>
    </location>
</feature>
<name>A0A6A6G0Q9_9PEZI</name>
<evidence type="ECO:0000256" key="4">
    <source>
        <dbReference type="SAM" id="SignalP"/>
    </source>
</evidence>
<keyword evidence="6" id="KW-1185">Reference proteome</keyword>
<dbReference type="Pfam" id="PF07249">
    <property type="entry name" value="Cerato-platanin"/>
    <property type="match status" value="1"/>
</dbReference>
<protein>
    <submittedName>
        <fullName evidence="5">Epl1 protein</fullName>
    </submittedName>
</protein>
<sequence>MKFISAMSLFTAAASAITVSYDTGYDDAGRSLTALACSDGANGLITRYGWQTQGQIAHFPLIGGADVIAGWNSGSCGTCWQLSYNGNTVNVLAVDSSQAGFNIGLQALNALTNGQAEQLGRIDAGAVQVGLDQCGL</sequence>
<dbReference type="AlphaFoldDB" id="A0A6A6G0Q9"/>
<dbReference type="Proteomes" id="UP000799538">
    <property type="component" value="Unassembled WGS sequence"/>
</dbReference>
<dbReference type="OrthoDB" id="4898945at2759"/>
<comment type="similarity">
    <text evidence="2">Belongs to the cerato-platanin family.</text>
</comment>
<accession>A0A6A6G0Q9</accession>
<comment type="subcellular location">
    <subcellularLocation>
        <location evidence="1">Secreted</location>
    </subcellularLocation>
</comment>
<dbReference type="CDD" id="cd22778">
    <property type="entry name" value="DPBB_CEPL-like"/>
    <property type="match status" value="1"/>
</dbReference>
<organism evidence="5 6">
    <name type="scientific">Elsinoe ampelina</name>
    <dbReference type="NCBI Taxonomy" id="302913"/>
    <lineage>
        <taxon>Eukaryota</taxon>
        <taxon>Fungi</taxon>
        <taxon>Dikarya</taxon>
        <taxon>Ascomycota</taxon>
        <taxon>Pezizomycotina</taxon>
        <taxon>Dothideomycetes</taxon>
        <taxon>Dothideomycetidae</taxon>
        <taxon>Myriangiales</taxon>
        <taxon>Elsinoaceae</taxon>
        <taxon>Elsinoe</taxon>
    </lineage>
</organism>